<dbReference type="Pfam" id="PF05592">
    <property type="entry name" value="Bac_rhamnosid"/>
    <property type="match status" value="1"/>
</dbReference>
<evidence type="ECO:0000259" key="8">
    <source>
        <dbReference type="Pfam" id="PF17390"/>
    </source>
</evidence>
<evidence type="ECO:0000313" key="9">
    <source>
        <dbReference type="EMBL" id="RRJ31400.1"/>
    </source>
</evidence>
<feature type="region of interest" description="Disordered" evidence="4">
    <location>
        <begin position="230"/>
        <end position="251"/>
    </location>
</feature>
<dbReference type="Gene3D" id="1.50.10.10">
    <property type="match status" value="1"/>
</dbReference>
<dbReference type="Gene3D" id="2.60.40.10">
    <property type="entry name" value="Immunoglobulins"/>
    <property type="match status" value="1"/>
</dbReference>
<dbReference type="PIRSF" id="PIRSF010631">
    <property type="entry name" value="A-rhamnsds"/>
    <property type="match status" value="1"/>
</dbReference>
<dbReference type="OrthoDB" id="180586at2157"/>
<dbReference type="EMBL" id="RRCH01000014">
    <property type="protein sequence ID" value="RRJ31400.1"/>
    <property type="molecule type" value="Genomic_DNA"/>
</dbReference>
<accession>A0A3P3RF64</accession>
<sequence length="1100" mass="121404">MSASSEEQLPRPRDLCVEYEAEPINVDPTTPPRFSWQVETNHRDVRQTAYRVIIGREEETVAEGRGDLWDSGRVDSSAATGVRYGGPSLASNETYHWSVKVWTDTSETDWAAPVPFSTALEPEEWRGEWIAHQPGAGDVDGWRSQWQDSKSASEEWVQVDLGDIRDVSEITLHPANPISIVRTPDTVPVTMSWSDNPLAEFGFPDAYRVEVADDPDFAAATVVAEYTAESAPKLDDPAGQPDDSVAPRTHDGFDARGRYVRVTATDLSSVQPAARSISSVRDVDRCVESIDAYACFALAALTVRADDGTNLTPGDIETSSSVETDTWSRDYLIDGGTESQLASSSPLLRNEFSIEKPVRSARIHVAAVGYGELYVNGERISNRQLDPAWTDYERRVLYATHDISDQLREGSNALGLWLGRGWFAKRSSYWLSDGSPRGRATLTIEFEDGTTRTRSTDGNWLATGSPLLENDIYDGEHYDARREASGWSESDFDDRDWDPASVVDGPGGTLRPERIQPMQVVDTFDVVEASDREDLSEREVPDREDGPIVDFGQNLTGWVEIEIDGADAGDEIRLRHAEALTADGELSTTDLRSADATDTYVARGDGTETYEPQFTYHGFRYAQISGYPGEFDPDAVTAKVVHTAMEPRGEFACSNDDLNQVQHNAVWGLRGNTHSIPEDCPQRDERFGWTGDAHISTRALLFNFDAVRFDEKWARDHDDAASEMGYVPDVIPNKAAETPADPTWSITRVMVPWYLYKHDGDIGVLREQYEGMRAYVEYWLSVADNGILPDTYGKYGDWLAFENTEGRRGLPHDLYNTAFLYQVTDTFSKIAAVLGNETDADAYRHRADVIAAAFNDRFFDADAGVYGPGTQSSYAVPLFLGMVPEGDTELVAENLAATVRADGSKLQTGFLGTRPLIHTLAAHGYTELAYEVVSQPDQPGWVYMARNGATTLWERWNADESVGSGMNSLNHSPFTHVSEFFYAVLAGIQVADAPMTEHVTIAPALVNDLDWVDASVETPNGTLAVAWDRDGDEYRLSTTIPWNTSATIRLPEAADATVAESGTKLHGRTDGSLSGLRTINRDAGDVVLEVGSGTYEFEVV</sequence>
<evidence type="ECO:0000259" key="5">
    <source>
        <dbReference type="Pfam" id="PF05592"/>
    </source>
</evidence>
<dbReference type="Pfam" id="PF17390">
    <property type="entry name" value="Bac_rhamnosid_C"/>
    <property type="match status" value="1"/>
</dbReference>
<feature type="domain" description="Alpha-L-rhamnosidase six-hairpin glycosidase" evidence="7">
    <location>
        <begin position="649"/>
        <end position="984"/>
    </location>
</feature>
<dbReference type="RefSeq" id="WP_124954352.1">
    <property type="nucleotide sequence ID" value="NZ_RRCH01000014.1"/>
</dbReference>
<evidence type="ECO:0000256" key="3">
    <source>
        <dbReference type="ARBA" id="ARBA00022801"/>
    </source>
</evidence>
<comment type="catalytic activity">
    <reaction evidence="1">
        <text>Hydrolysis of terminal non-reducing alpha-L-rhamnose residues in alpha-L-rhamnosides.</text>
        <dbReference type="EC" id="3.2.1.40"/>
    </reaction>
</comment>
<evidence type="ECO:0000259" key="6">
    <source>
        <dbReference type="Pfam" id="PF08531"/>
    </source>
</evidence>
<feature type="domain" description="Alpha-L-rhamnosidase C-terminal" evidence="8">
    <location>
        <begin position="997"/>
        <end position="1062"/>
    </location>
</feature>
<dbReference type="Pfam" id="PF25788">
    <property type="entry name" value="Ig_Rha78A_N"/>
    <property type="match status" value="1"/>
</dbReference>
<dbReference type="InterPro" id="IPR012341">
    <property type="entry name" value="6hp_glycosidase-like_sf"/>
</dbReference>
<dbReference type="InterPro" id="IPR008928">
    <property type="entry name" value="6-hairpin_glycosidase_sf"/>
</dbReference>
<reference evidence="9 10" key="1">
    <citation type="submission" date="2018-11" db="EMBL/GenBank/DDBJ databases">
        <title>Taxonoimc description of Halomarina strain SPP-AMP-1.</title>
        <authorList>
            <person name="Pal Y."/>
            <person name="Srinivasana K."/>
            <person name="Verma A."/>
            <person name="Kumar P."/>
        </authorList>
    </citation>
    <scope>NUCLEOTIDE SEQUENCE [LARGE SCALE GENOMIC DNA]</scope>
    <source>
        <strain evidence="9 10">SPP-AMP-1</strain>
    </source>
</reference>
<feature type="domain" description="Bacterial alpha-L-rhamnosidase N-terminal" evidence="6">
    <location>
        <begin position="356"/>
        <end position="521"/>
    </location>
</feature>
<gene>
    <name evidence="9" type="ORF">EIK79_06680</name>
</gene>
<comment type="caution">
    <text evidence="9">The sequence shown here is derived from an EMBL/GenBank/DDBJ whole genome shotgun (WGS) entry which is preliminary data.</text>
</comment>
<dbReference type="Pfam" id="PF17389">
    <property type="entry name" value="Bac_rhamnosid6H"/>
    <property type="match status" value="1"/>
</dbReference>
<protein>
    <recommendedName>
        <fullName evidence="2">alpha-L-rhamnosidase</fullName>
        <ecNumber evidence="2">3.2.1.40</ecNumber>
    </recommendedName>
</protein>
<dbReference type="InterPro" id="IPR016007">
    <property type="entry name" value="Alpha_rhamnosid"/>
</dbReference>
<evidence type="ECO:0000256" key="2">
    <source>
        <dbReference type="ARBA" id="ARBA00012652"/>
    </source>
</evidence>
<dbReference type="Proteomes" id="UP000282322">
    <property type="component" value="Unassembled WGS sequence"/>
</dbReference>
<dbReference type="Gene3D" id="2.60.120.260">
    <property type="entry name" value="Galactose-binding domain-like"/>
    <property type="match status" value="3"/>
</dbReference>
<organism evidence="9 10">
    <name type="scientific">Halocatena pleomorpha</name>
    <dbReference type="NCBI Taxonomy" id="1785090"/>
    <lineage>
        <taxon>Archaea</taxon>
        <taxon>Methanobacteriati</taxon>
        <taxon>Methanobacteriota</taxon>
        <taxon>Stenosarchaea group</taxon>
        <taxon>Halobacteria</taxon>
        <taxon>Halobacteriales</taxon>
        <taxon>Natronomonadaceae</taxon>
        <taxon>Halocatena</taxon>
    </lineage>
</organism>
<proteinExistence type="predicted"/>
<dbReference type="InterPro" id="IPR013737">
    <property type="entry name" value="Bac_rhamnosid_N"/>
</dbReference>
<dbReference type="AlphaFoldDB" id="A0A3P3RF64"/>
<feature type="region of interest" description="Disordered" evidence="4">
    <location>
        <begin position="488"/>
        <end position="512"/>
    </location>
</feature>
<dbReference type="InterPro" id="IPR008902">
    <property type="entry name" value="Rhamnosid_concanavalin"/>
</dbReference>
<dbReference type="InterPro" id="IPR035396">
    <property type="entry name" value="Bac_rhamnosid6H"/>
</dbReference>
<dbReference type="GO" id="GO:0005975">
    <property type="term" value="P:carbohydrate metabolic process"/>
    <property type="evidence" value="ECO:0007669"/>
    <property type="project" value="InterPro"/>
</dbReference>
<evidence type="ECO:0000259" key="7">
    <source>
        <dbReference type="Pfam" id="PF17389"/>
    </source>
</evidence>
<dbReference type="InterPro" id="IPR013783">
    <property type="entry name" value="Ig-like_fold"/>
</dbReference>
<evidence type="ECO:0000256" key="1">
    <source>
        <dbReference type="ARBA" id="ARBA00001445"/>
    </source>
</evidence>
<dbReference type="Gene3D" id="2.60.420.10">
    <property type="entry name" value="Maltose phosphorylase, domain 3"/>
    <property type="match status" value="1"/>
</dbReference>
<dbReference type="EC" id="3.2.1.40" evidence="2"/>
<evidence type="ECO:0000313" key="10">
    <source>
        <dbReference type="Proteomes" id="UP000282322"/>
    </source>
</evidence>
<dbReference type="PANTHER" id="PTHR33307">
    <property type="entry name" value="ALPHA-RHAMNOSIDASE (EUROFUNG)"/>
    <property type="match status" value="1"/>
</dbReference>
<keyword evidence="10" id="KW-1185">Reference proteome</keyword>
<feature type="domain" description="Alpha-L-rhamnosidase concanavalin-like" evidence="5">
    <location>
        <begin position="547"/>
        <end position="642"/>
    </location>
</feature>
<name>A0A3P3RF64_9EURY</name>
<dbReference type="GO" id="GO:0030596">
    <property type="term" value="F:alpha-L-rhamnosidase activity"/>
    <property type="evidence" value="ECO:0007669"/>
    <property type="project" value="UniProtKB-EC"/>
</dbReference>
<keyword evidence="3" id="KW-0378">Hydrolase</keyword>
<evidence type="ECO:0000256" key="4">
    <source>
        <dbReference type="SAM" id="MobiDB-lite"/>
    </source>
</evidence>
<dbReference type="PANTHER" id="PTHR33307:SF6">
    <property type="entry name" value="ALPHA-RHAMNOSIDASE (EUROFUNG)-RELATED"/>
    <property type="match status" value="1"/>
</dbReference>
<dbReference type="Pfam" id="PF08531">
    <property type="entry name" value="Bac_rhamnosid_N"/>
    <property type="match status" value="1"/>
</dbReference>
<dbReference type="SUPFAM" id="SSF48208">
    <property type="entry name" value="Six-hairpin glycosidases"/>
    <property type="match status" value="1"/>
</dbReference>
<dbReference type="InterPro" id="IPR035398">
    <property type="entry name" value="Bac_rhamnosid_C"/>
</dbReference>